<protein>
    <submittedName>
        <fullName evidence="3">Glutamyl-tRNA amidotransferase subunit A</fullName>
    </submittedName>
</protein>
<accession>A0A8J3N5U7</accession>
<dbReference type="EMBL" id="BNJK01000001">
    <property type="protein sequence ID" value="GHO96863.1"/>
    <property type="molecule type" value="Genomic_DNA"/>
</dbReference>
<reference evidence="3" key="1">
    <citation type="submission" date="2020-10" db="EMBL/GenBank/DDBJ databases">
        <title>Taxonomic study of unclassified bacteria belonging to the class Ktedonobacteria.</title>
        <authorList>
            <person name="Yabe S."/>
            <person name="Wang C.M."/>
            <person name="Zheng Y."/>
            <person name="Sakai Y."/>
            <person name="Cavaletti L."/>
            <person name="Monciardini P."/>
            <person name="Donadio S."/>
        </authorList>
    </citation>
    <scope>NUCLEOTIDE SEQUENCE</scope>
    <source>
        <strain evidence="3">ID150040</strain>
    </source>
</reference>
<dbReference type="InterPro" id="IPR036928">
    <property type="entry name" value="AS_sf"/>
</dbReference>
<dbReference type="AlphaFoldDB" id="A0A8J3N5U7"/>
<evidence type="ECO:0000256" key="1">
    <source>
        <dbReference type="SAM" id="MobiDB-lite"/>
    </source>
</evidence>
<gene>
    <name evidence="3" type="ORF">KSF_069110</name>
</gene>
<dbReference type="Pfam" id="PF01425">
    <property type="entry name" value="Amidase"/>
    <property type="match status" value="1"/>
</dbReference>
<sequence length="434" mass="46415">MPSLSHSLPLAPTATELRSGQRDLLEFVNEICDRIDALEPQIQALLSEPERRARLLTEAASLQRRYPDPTQRPPLYGVLLGVKDIFRVDGFSTRAGSQLPSTLFTGPQASCVTILQKAGAIVLAKTVTAEFASDEPGPTRNPHNLAHTPGGSSSGSAAAVAAGFCQLALGTQTVGSVIRPAAFCGIIGFKPTYGRISADGLIPYAVSSDTIGIMTQDVAGAALAASLLCHDWRATTMSAKPVLAIPNGPYLAQASREALRAFEQQLRLLTNAGYTIKRVAVLDDIQSINTMHQQLTTAEMAQVHQRWLAAYQQLYRPRTVEKIHTGQKVSHAQSTEARSSRSQVRVRLEAVMKREGIDLWICPAAIGPAPEGITSTGSTLMNLPWTHAGMPVLTLPAGKATDGLPLGLQMIAPVMADEHLLAWAEPMAGILQKS</sequence>
<dbReference type="InterPro" id="IPR023631">
    <property type="entry name" value="Amidase_dom"/>
</dbReference>
<comment type="caution">
    <text evidence="3">The sequence shown here is derived from an EMBL/GenBank/DDBJ whole genome shotgun (WGS) entry which is preliminary data.</text>
</comment>
<feature type="region of interest" description="Disordered" evidence="1">
    <location>
        <begin position="132"/>
        <end position="152"/>
    </location>
</feature>
<evidence type="ECO:0000259" key="2">
    <source>
        <dbReference type="Pfam" id="PF01425"/>
    </source>
</evidence>
<dbReference type="SUPFAM" id="SSF75304">
    <property type="entry name" value="Amidase signature (AS) enzymes"/>
    <property type="match status" value="1"/>
</dbReference>
<evidence type="ECO:0000313" key="3">
    <source>
        <dbReference type="EMBL" id="GHO96863.1"/>
    </source>
</evidence>
<dbReference type="Gene3D" id="3.90.1300.10">
    <property type="entry name" value="Amidase signature (AS) domain"/>
    <property type="match status" value="1"/>
</dbReference>
<dbReference type="Proteomes" id="UP000597444">
    <property type="component" value="Unassembled WGS sequence"/>
</dbReference>
<dbReference type="InterPro" id="IPR000120">
    <property type="entry name" value="Amidase"/>
</dbReference>
<dbReference type="PANTHER" id="PTHR11895:SF67">
    <property type="entry name" value="AMIDASE DOMAIN-CONTAINING PROTEIN"/>
    <property type="match status" value="1"/>
</dbReference>
<evidence type="ECO:0000313" key="4">
    <source>
        <dbReference type="Proteomes" id="UP000597444"/>
    </source>
</evidence>
<dbReference type="RefSeq" id="WP_220207456.1">
    <property type="nucleotide sequence ID" value="NZ_BNJK01000001.1"/>
</dbReference>
<feature type="domain" description="Amidase" evidence="2">
    <location>
        <begin position="26"/>
        <end position="421"/>
    </location>
</feature>
<dbReference type="PANTHER" id="PTHR11895">
    <property type="entry name" value="TRANSAMIDASE"/>
    <property type="match status" value="1"/>
</dbReference>
<keyword evidence="4" id="KW-1185">Reference proteome</keyword>
<name>A0A8J3N5U7_9CHLR</name>
<proteinExistence type="predicted"/>
<organism evidence="3 4">
    <name type="scientific">Reticulibacter mediterranei</name>
    <dbReference type="NCBI Taxonomy" id="2778369"/>
    <lineage>
        <taxon>Bacteria</taxon>
        <taxon>Bacillati</taxon>
        <taxon>Chloroflexota</taxon>
        <taxon>Ktedonobacteria</taxon>
        <taxon>Ktedonobacterales</taxon>
        <taxon>Reticulibacteraceae</taxon>
        <taxon>Reticulibacter</taxon>
    </lineage>
</organism>
<dbReference type="GO" id="GO:0003824">
    <property type="term" value="F:catalytic activity"/>
    <property type="evidence" value="ECO:0007669"/>
    <property type="project" value="InterPro"/>
</dbReference>